<comment type="caution">
    <text evidence="3">The sequence shown here is derived from an EMBL/GenBank/DDBJ whole genome shotgun (WGS) entry which is preliminary data.</text>
</comment>
<reference evidence="3 4" key="1">
    <citation type="submission" date="2021-07" db="EMBL/GenBank/DDBJ databases">
        <title>Genomic diversity and antimicrobial resistance of Prevotella spp. isolated from chronic lung disease airways.</title>
        <authorList>
            <person name="Webb K.A."/>
            <person name="Olagoke O.S."/>
            <person name="Baird T."/>
            <person name="Neill J."/>
            <person name="Pham A."/>
            <person name="Wells T.J."/>
            <person name="Ramsay K.A."/>
            <person name="Bell S.C."/>
            <person name="Sarovich D.S."/>
            <person name="Price E.P."/>
        </authorList>
    </citation>
    <scope>NUCLEOTIDE SEQUENCE [LARGE SCALE GENOMIC DNA]</scope>
    <source>
        <strain evidence="3 4">SCHI0027.S.6</strain>
    </source>
</reference>
<feature type="coiled-coil region" evidence="1">
    <location>
        <begin position="327"/>
        <end position="362"/>
    </location>
</feature>
<keyword evidence="4" id="KW-1185">Reference proteome</keyword>
<sequence>MIQFRSGAQGYGYDLTDELKRILYENGMKANIRQDASGNNYLVVRTADMVAEKSYKLNEDQLNKLTALGGGPLTEKAFNQLVDIVRKDFSVPPTFTNAQAAGVRDVVTGLHGYRNPIRERDFMMGENPYRPIFATPPYMRSVEPSFVRERKDGRMMPGELKSGAYGFKYKGENIGVTPPTRQSQPQVLVPAPRPEGLAKPLSKTVNMTSPMYFDKNSFLEVLRSHGIVIDQNKKTMTIQSSETRRDVTYDLHDEEIKKLTAARLVSNGKEKGYSIDNRLNVINNVIKKDFEGKVTKEQLESKNLINIALKPEVKAIVEKDFIEQDRRNEAIREQKAWENTINVAREKEIQRIEKESRRINEDNHAVNGRDIGRLITGMGFFTAAAHGREVVVGEIRVDEKQDGSYAMKAMINGEWSKEHSLTANQYNLFLAHDDKTRLKDFEKVFSKEISIKKAEPLQIDQDVIVVDGKTIMTTEDVKIAHSKEQSVDGRDLGFINNRKGFYVDVDNGREVDVQKINVERVREGSYKMTAVIGGRSEKLEATISERDFNKFLAQDDYHRMKMFAKLFPEADIKTRPEYKTNIGEKVLAALTVARDVVMSSPMVSRQMPEIYESRNIHESVMVSKTGSMSPEMAAANYENLSKEEPGQEQSRGMGMGV</sequence>
<name>A0ABS6Y7H7_9BACT</name>
<feature type="region of interest" description="Disordered" evidence="2">
    <location>
        <begin position="177"/>
        <end position="201"/>
    </location>
</feature>
<evidence type="ECO:0000313" key="4">
    <source>
        <dbReference type="Proteomes" id="UP000812077"/>
    </source>
</evidence>
<evidence type="ECO:0000256" key="2">
    <source>
        <dbReference type="SAM" id="MobiDB-lite"/>
    </source>
</evidence>
<dbReference type="EMBL" id="JAHXCP010000023">
    <property type="protein sequence ID" value="MBW4755455.1"/>
    <property type="molecule type" value="Genomic_DNA"/>
</dbReference>
<keyword evidence="1" id="KW-0175">Coiled coil</keyword>
<accession>A0ABS6Y7H7</accession>
<gene>
    <name evidence="3" type="ORF">KZO77_10535</name>
</gene>
<evidence type="ECO:0008006" key="5">
    <source>
        <dbReference type="Google" id="ProtNLM"/>
    </source>
</evidence>
<dbReference type="Proteomes" id="UP000812077">
    <property type="component" value="Unassembled WGS sequence"/>
</dbReference>
<protein>
    <recommendedName>
        <fullName evidence="5">DUF3945 domain-containing protein</fullName>
    </recommendedName>
</protein>
<evidence type="ECO:0000313" key="3">
    <source>
        <dbReference type="EMBL" id="MBW4755455.1"/>
    </source>
</evidence>
<evidence type="ECO:0000256" key="1">
    <source>
        <dbReference type="SAM" id="Coils"/>
    </source>
</evidence>
<proteinExistence type="predicted"/>
<organism evidence="3 4">
    <name type="scientific">Prevotella melaninogenica</name>
    <dbReference type="NCBI Taxonomy" id="28132"/>
    <lineage>
        <taxon>Bacteria</taxon>
        <taxon>Pseudomonadati</taxon>
        <taxon>Bacteroidota</taxon>
        <taxon>Bacteroidia</taxon>
        <taxon>Bacteroidales</taxon>
        <taxon>Prevotellaceae</taxon>
        <taxon>Prevotella</taxon>
    </lineage>
</organism>
<dbReference type="RefSeq" id="WP_219433914.1">
    <property type="nucleotide sequence ID" value="NZ_JAHXCP010000023.1"/>
</dbReference>